<dbReference type="AlphaFoldDB" id="A0A9P8HW13"/>
<dbReference type="Gene3D" id="3.90.1140.10">
    <property type="entry name" value="Cyclic phosphodiesterase"/>
    <property type="match status" value="1"/>
</dbReference>
<dbReference type="Pfam" id="PF13563">
    <property type="entry name" value="2_5_RNA_ligase2"/>
    <property type="match status" value="1"/>
</dbReference>
<comment type="similarity">
    <text evidence="4">Belongs to the poly(A) polymerase family.</text>
</comment>
<feature type="domain" description="Poly(A) polymerase central" evidence="16">
    <location>
        <begin position="829"/>
        <end position="966"/>
    </location>
</feature>
<dbReference type="Pfam" id="PF04928">
    <property type="entry name" value="PAP_central"/>
    <property type="match status" value="1"/>
</dbReference>
<evidence type="ECO:0000256" key="10">
    <source>
        <dbReference type="ARBA" id="ARBA00022840"/>
    </source>
</evidence>
<evidence type="ECO:0000259" key="16">
    <source>
        <dbReference type="Pfam" id="PF04928"/>
    </source>
</evidence>
<evidence type="ECO:0000256" key="11">
    <source>
        <dbReference type="ARBA" id="ARBA00022842"/>
    </source>
</evidence>
<dbReference type="OrthoDB" id="10263155at2759"/>
<evidence type="ECO:0000259" key="15">
    <source>
        <dbReference type="Pfam" id="PF04457"/>
    </source>
</evidence>
<reference evidence="18" key="1">
    <citation type="submission" date="2021-03" db="EMBL/GenBank/DDBJ databases">
        <title>Comparative genomics and phylogenomic investigation of the class Geoglossomycetes provide insights into ecological specialization and systematics.</title>
        <authorList>
            <person name="Melie T."/>
            <person name="Pirro S."/>
            <person name="Miller A.N."/>
            <person name="Quandt A."/>
        </authorList>
    </citation>
    <scope>NUCLEOTIDE SEQUENCE</scope>
    <source>
        <strain evidence="18">GBOQ0MN5Z8</strain>
    </source>
</reference>
<protein>
    <recommendedName>
        <fullName evidence="5">polynucleotide adenylyltransferase</fullName>
        <ecNumber evidence="5">2.7.7.19</ecNumber>
    </recommendedName>
</protein>
<dbReference type="Gene3D" id="3.30.70.590">
    <property type="entry name" value="Poly(A) polymerase predicted RNA binding domain"/>
    <property type="match status" value="1"/>
</dbReference>
<dbReference type="SUPFAM" id="SSF55144">
    <property type="entry name" value="LigT-like"/>
    <property type="match status" value="1"/>
</dbReference>
<feature type="domain" description="Poly(A) polymerase nucleotidyltransferase" evidence="17">
    <location>
        <begin position="634"/>
        <end position="778"/>
    </location>
</feature>
<feature type="compositionally biased region" description="Acidic residues" evidence="13">
    <location>
        <begin position="1147"/>
        <end position="1159"/>
    </location>
</feature>
<dbReference type="PANTHER" id="PTHR10682">
    <property type="entry name" value="POLY A POLYMERASE"/>
    <property type="match status" value="1"/>
</dbReference>
<dbReference type="PANTHER" id="PTHR10682:SF23">
    <property type="entry name" value="POLYNUCLEOTIDE ADENYLYLTRANSFERASE"/>
    <property type="match status" value="1"/>
</dbReference>
<evidence type="ECO:0000259" key="14">
    <source>
        <dbReference type="Pfam" id="PF03372"/>
    </source>
</evidence>
<evidence type="ECO:0000256" key="12">
    <source>
        <dbReference type="ARBA" id="ARBA00023242"/>
    </source>
</evidence>
<keyword evidence="10" id="KW-0067">ATP-binding</keyword>
<dbReference type="InterPro" id="IPR040459">
    <property type="entry name" value="MJ1316"/>
</dbReference>
<dbReference type="SUPFAM" id="SSF81301">
    <property type="entry name" value="Nucleotidyltransferase"/>
    <property type="match status" value="1"/>
</dbReference>
<dbReference type="InterPro" id="IPR011068">
    <property type="entry name" value="NuclTrfase_I-like_C"/>
</dbReference>
<evidence type="ECO:0000256" key="9">
    <source>
        <dbReference type="ARBA" id="ARBA00022741"/>
    </source>
</evidence>
<dbReference type="InterPro" id="IPR036691">
    <property type="entry name" value="Endo/exonu/phosph_ase_sf"/>
</dbReference>
<evidence type="ECO:0000259" key="17">
    <source>
        <dbReference type="Pfam" id="PF20750"/>
    </source>
</evidence>
<dbReference type="InterPro" id="IPR043519">
    <property type="entry name" value="NT_sf"/>
</dbReference>
<keyword evidence="12" id="KW-0539">Nucleus</keyword>
<keyword evidence="11" id="KW-0460">Magnesium</keyword>
<feature type="region of interest" description="Disordered" evidence="13">
    <location>
        <begin position="1143"/>
        <end position="1180"/>
    </location>
</feature>
<comment type="cofactor">
    <cofactor evidence="1">
        <name>Mn(2+)</name>
        <dbReference type="ChEBI" id="CHEBI:29035"/>
    </cofactor>
</comment>
<dbReference type="EMBL" id="JAGHQL010000197">
    <property type="protein sequence ID" value="KAH0536557.1"/>
    <property type="molecule type" value="Genomic_DNA"/>
</dbReference>
<evidence type="ECO:0000256" key="1">
    <source>
        <dbReference type="ARBA" id="ARBA00001936"/>
    </source>
</evidence>
<keyword evidence="19" id="KW-1185">Reference proteome</keyword>
<dbReference type="Pfam" id="PF20750">
    <property type="entry name" value="PAP_NTPase"/>
    <property type="match status" value="1"/>
</dbReference>
<dbReference type="InterPro" id="IPR009097">
    <property type="entry name" value="Cyclic_Pdiesterase"/>
</dbReference>
<proteinExistence type="inferred from homology"/>
<dbReference type="InterPro" id="IPR005135">
    <property type="entry name" value="Endo/exonuclease/phosphatase"/>
</dbReference>
<dbReference type="EC" id="2.7.7.19" evidence="5"/>
<dbReference type="Gene3D" id="3.30.460.10">
    <property type="entry name" value="Beta Polymerase, domain 2"/>
    <property type="match status" value="1"/>
</dbReference>
<dbReference type="SUPFAM" id="SSF81631">
    <property type="entry name" value="PAP/OAS1 substrate-binding domain"/>
    <property type="match status" value="1"/>
</dbReference>
<dbReference type="Gene3D" id="3.60.10.10">
    <property type="entry name" value="Endonuclease/exonuclease/phosphatase"/>
    <property type="match status" value="1"/>
</dbReference>
<evidence type="ECO:0000256" key="6">
    <source>
        <dbReference type="ARBA" id="ARBA00022664"/>
    </source>
</evidence>
<evidence type="ECO:0000313" key="19">
    <source>
        <dbReference type="Proteomes" id="UP000698800"/>
    </source>
</evidence>
<evidence type="ECO:0000256" key="8">
    <source>
        <dbReference type="ARBA" id="ARBA00022723"/>
    </source>
</evidence>
<name>A0A9P8HW13_9PEZI</name>
<dbReference type="SUPFAM" id="SSF56219">
    <property type="entry name" value="DNase I-like"/>
    <property type="match status" value="1"/>
</dbReference>
<sequence>MAAPTETSFETSRPALNSYQTALCVVPPAHICRDIDRLRASHDKAYGRWPAHVNLIYPFVALESLPRAIELIRSKLNSRVGIDQDQGPFPIHFDSSDSFSHRHGSTVFLAPVDFGEALKRFRSLLLEAFGRDAGFAPSSREEIYHPHLTIGQSTADEADYLMSKAFLLLPLEWDVGELVVLVRERPQDQGDASASQMRVWGVIGLNQHGACDIRRSNDSHGKIQTEEEGLDDPDASKAPIAQPEVTYYFYENHDSWAPARPLTSPSSHVKSPSNLTVSSYNVLVDSTFPPAEDRYPLLARTLLSESALADILVLQEVSDSFLSYLLEKDLVRSQWPFATHGAPGQRGNRRVGPLPSLRNIVVLSRWRFRWEWLPFERKHKGAAVLVFEDIGIPRRPATSDAQSSSSKDGADFLPLVLAGVHLTSGLTDSAVAAKKSQLGALVNHLSRAYPENPWIVAGDFNVTTSTVTIDAALRSMSISEETASTISSLETLLSEVRLSDSWFVARAEITDTIGSAPRPMSLEDIHDGEEGATFNPLENPLAAESVGSGLNNRPQRYDRILVKGEDILDVTGFGMFGFPEKGHQGDSEIEGQAPQPRYGSDHWGIRATLKIDPGLKAKWAASTDSQVSLEPTKAPKDLANISSLKFCLAKHAMLPTEDEINSRKEVFTLLKSILRQAPAQAAPTSGDTGGAPLVSAKSNISLVIVPVGSYGLGVWNASSDIDCLCVGSISTKTFFALAGQRLRKAADLGVRILRTVKAASGTMLELEIRGVRLDLQYCPATKIAERWSEITKIPPSDPLFDLPISSLKKLNAYRDMDYLQRTVPDLAAFRLAHRFIKTWAQQRGIYSARFGYLGGIHITLLLSRICKLLFRSAGAVTAADIICTFFNHYANFDWKADIAFDPFFNKQQRPRYQRSATREPAVILSLHAPAINAAHAASLPSVRTLVEELKYADRLLSDVGITWSKLLDGDERQGTITDLPSGAHDFHKSYSSYIKIDVQYWGASLAKGSALVGWLESRCVLLLVDLNRKLPDIHARIWPARFTNKDTTDSDKDPKDYHGCYLIGLAKTEKAGGNAPSAAAESSDRKKLAQGALRQILEQFTERIHGDEKYFDAKTSWVEVSHIKQADLGGLSLDTREWGFFIHEDTEPPSDSDADEPPEELPPGANPAPSPKPRSSSKKLRPAHDILHRILWDPSLDPSDHLIGYIDRFSGTKEMPVERWKTEKTDEEFVPMHRVVYFRRRSDGVRVWDREGRLDAVFGSGGGGG</sequence>
<feature type="domain" description="Endonuclease/exonuclease/phosphatase" evidence="14">
    <location>
        <begin position="279"/>
        <end position="602"/>
    </location>
</feature>
<evidence type="ECO:0000256" key="4">
    <source>
        <dbReference type="ARBA" id="ARBA00010912"/>
    </source>
</evidence>
<evidence type="ECO:0000313" key="18">
    <source>
        <dbReference type="EMBL" id="KAH0536557.1"/>
    </source>
</evidence>
<accession>A0A9P8HW13</accession>
<dbReference type="Proteomes" id="UP000698800">
    <property type="component" value="Unassembled WGS sequence"/>
</dbReference>
<comment type="subcellular location">
    <subcellularLocation>
        <location evidence="3">Nucleus</location>
    </subcellularLocation>
</comment>
<dbReference type="InterPro" id="IPR007012">
    <property type="entry name" value="PolA_pol_cen_dom"/>
</dbReference>
<feature type="domain" description="MJ1316 RNA cyclic group end recognition" evidence="15">
    <location>
        <begin position="1180"/>
        <end position="1250"/>
    </location>
</feature>
<dbReference type="GO" id="GO:0031123">
    <property type="term" value="P:RNA 3'-end processing"/>
    <property type="evidence" value="ECO:0007669"/>
    <property type="project" value="InterPro"/>
</dbReference>
<dbReference type="GO" id="GO:0005524">
    <property type="term" value="F:ATP binding"/>
    <property type="evidence" value="ECO:0007669"/>
    <property type="project" value="UniProtKB-KW"/>
</dbReference>
<evidence type="ECO:0000256" key="3">
    <source>
        <dbReference type="ARBA" id="ARBA00004123"/>
    </source>
</evidence>
<keyword evidence="7" id="KW-0808">Transferase</keyword>
<comment type="caution">
    <text evidence="18">The sequence shown here is derived from an EMBL/GenBank/DDBJ whole genome shotgun (WGS) entry which is preliminary data.</text>
</comment>
<dbReference type="GO" id="GO:1990817">
    <property type="term" value="F:poly(A) RNA polymerase activity"/>
    <property type="evidence" value="ECO:0007669"/>
    <property type="project" value="UniProtKB-EC"/>
</dbReference>
<dbReference type="InterPro" id="IPR048840">
    <property type="entry name" value="PolA_pol_NTPase"/>
</dbReference>
<dbReference type="Pfam" id="PF04457">
    <property type="entry name" value="MJ1316"/>
    <property type="match status" value="1"/>
</dbReference>
<dbReference type="GO" id="GO:0005634">
    <property type="term" value="C:nucleus"/>
    <property type="evidence" value="ECO:0007669"/>
    <property type="project" value="UniProtKB-SubCell"/>
</dbReference>
<dbReference type="Gene3D" id="1.10.1410.10">
    <property type="match status" value="1"/>
</dbReference>
<keyword evidence="9" id="KW-0547">Nucleotide-binding</keyword>
<evidence type="ECO:0000256" key="7">
    <source>
        <dbReference type="ARBA" id="ARBA00022679"/>
    </source>
</evidence>
<feature type="compositionally biased region" description="Pro residues" evidence="13">
    <location>
        <begin position="1160"/>
        <end position="1172"/>
    </location>
</feature>
<keyword evidence="6" id="KW-0507">mRNA processing</keyword>
<gene>
    <name evidence="18" type="ORF">FGG08_006587</name>
</gene>
<evidence type="ECO:0000256" key="13">
    <source>
        <dbReference type="SAM" id="MobiDB-lite"/>
    </source>
</evidence>
<dbReference type="SUPFAM" id="SSF55003">
    <property type="entry name" value="PAP/Archaeal CCA-adding enzyme, C-terminal domain"/>
    <property type="match status" value="1"/>
</dbReference>
<evidence type="ECO:0000256" key="2">
    <source>
        <dbReference type="ARBA" id="ARBA00001946"/>
    </source>
</evidence>
<keyword evidence="8" id="KW-0479">Metal-binding</keyword>
<dbReference type="GO" id="GO:0003723">
    <property type="term" value="F:RNA binding"/>
    <property type="evidence" value="ECO:0007669"/>
    <property type="project" value="InterPro"/>
</dbReference>
<dbReference type="Pfam" id="PF03372">
    <property type="entry name" value="Exo_endo_phos"/>
    <property type="match status" value="1"/>
</dbReference>
<comment type="cofactor">
    <cofactor evidence="2">
        <name>Mg(2+)</name>
        <dbReference type="ChEBI" id="CHEBI:18420"/>
    </cofactor>
</comment>
<dbReference type="GO" id="GO:0006397">
    <property type="term" value="P:mRNA processing"/>
    <property type="evidence" value="ECO:0007669"/>
    <property type="project" value="UniProtKB-KW"/>
</dbReference>
<organism evidence="18 19">
    <name type="scientific">Glutinoglossum americanum</name>
    <dbReference type="NCBI Taxonomy" id="1670608"/>
    <lineage>
        <taxon>Eukaryota</taxon>
        <taxon>Fungi</taxon>
        <taxon>Dikarya</taxon>
        <taxon>Ascomycota</taxon>
        <taxon>Pezizomycotina</taxon>
        <taxon>Geoglossomycetes</taxon>
        <taxon>Geoglossales</taxon>
        <taxon>Geoglossaceae</taxon>
        <taxon>Glutinoglossum</taxon>
    </lineage>
</organism>
<evidence type="ECO:0000256" key="5">
    <source>
        <dbReference type="ARBA" id="ARBA00012388"/>
    </source>
</evidence>